<evidence type="ECO:0000256" key="6">
    <source>
        <dbReference type="SAM" id="Phobius"/>
    </source>
</evidence>
<feature type="transmembrane region" description="Helical" evidence="6">
    <location>
        <begin position="359"/>
        <end position="377"/>
    </location>
</feature>
<evidence type="ECO:0000313" key="9">
    <source>
        <dbReference type="Proteomes" id="UP000800200"/>
    </source>
</evidence>
<dbReference type="InterPro" id="IPR020846">
    <property type="entry name" value="MFS_dom"/>
</dbReference>
<dbReference type="PROSITE" id="PS50850">
    <property type="entry name" value="MFS"/>
    <property type="match status" value="1"/>
</dbReference>
<evidence type="ECO:0000256" key="4">
    <source>
        <dbReference type="ARBA" id="ARBA00023136"/>
    </source>
</evidence>
<keyword evidence="2 6" id="KW-0812">Transmembrane</keyword>
<dbReference type="Pfam" id="PF07690">
    <property type="entry name" value="MFS_1"/>
    <property type="match status" value="1"/>
</dbReference>
<evidence type="ECO:0000256" key="5">
    <source>
        <dbReference type="SAM" id="MobiDB-lite"/>
    </source>
</evidence>
<dbReference type="Gene3D" id="1.20.1250.20">
    <property type="entry name" value="MFS general substrate transporter like domains"/>
    <property type="match status" value="2"/>
</dbReference>
<organism evidence="8 9">
    <name type="scientific">Zopfia rhizophila CBS 207.26</name>
    <dbReference type="NCBI Taxonomy" id="1314779"/>
    <lineage>
        <taxon>Eukaryota</taxon>
        <taxon>Fungi</taxon>
        <taxon>Dikarya</taxon>
        <taxon>Ascomycota</taxon>
        <taxon>Pezizomycotina</taxon>
        <taxon>Dothideomycetes</taxon>
        <taxon>Dothideomycetes incertae sedis</taxon>
        <taxon>Zopfiaceae</taxon>
        <taxon>Zopfia</taxon>
    </lineage>
</organism>
<dbReference type="GO" id="GO:0022857">
    <property type="term" value="F:transmembrane transporter activity"/>
    <property type="evidence" value="ECO:0007669"/>
    <property type="project" value="InterPro"/>
</dbReference>
<keyword evidence="3 6" id="KW-1133">Transmembrane helix</keyword>
<keyword evidence="4 6" id="KW-0472">Membrane</keyword>
<dbReference type="InterPro" id="IPR036259">
    <property type="entry name" value="MFS_trans_sf"/>
</dbReference>
<protein>
    <submittedName>
        <fullName evidence="8">MFS general substrate transporter</fullName>
    </submittedName>
</protein>
<feature type="transmembrane region" description="Helical" evidence="6">
    <location>
        <begin position="261"/>
        <end position="282"/>
    </location>
</feature>
<accession>A0A6A6DNT8</accession>
<name>A0A6A6DNT8_9PEZI</name>
<dbReference type="SUPFAM" id="SSF103473">
    <property type="entry name" value="MFS general substrate transporter"/>
    <property type="match status" value="1"/>
</dbReference>
<feature type="region of interest" description="Disordered" evidence="5">
    <location>
        <begin position="14"/>
        <end position="89"/>
    </location>
</feature>
<feature type="transmembrane region" description="Helical" evidence="6">
    <location>
        <begin position="167"/>
        <end position="188"/>
    </location>
</feature>
<evidence type="ECO:0000313" key="8">
    <source>
        <dbReference type="EMBL" id="KAF2180048.1"/>
    </source>
</evidence>
<dbReference type="InterPro" id="IPR011701">
    <property type="entry name" value="MFS"/>
</dbReference>
<evidence type="ECO:0000256" key="1">
    <source>
        <dbReference type="ARBA" id="ARBA00004141"/>
    </source>
</evidence>
<proteinExistence type="predicted"/>
<evidence type="ECO:0000256" key="2">
    <source>
        <dbReference type="ARBA" id="ARBA00022692"/>
    </source>
</evidence>
<feature type="transmembrane region" description="Helical" evidence="6">
    <location>
        <begin position="226"/>
        <end position="249"/>
    </location>
</feature>
<dbReference type="EMBL" id="ML994660">
    <property type="protein sequence ID" value="KAF2180048.1"/>
    <property type="molecule type" value="Genomic_DNA"/>
</dbReference>
<dbReference type="FunFam" id="1.20.1250.20:FF:000308">
    <property type="entry name" value="MFS efflux transporter"/>
    <property type="match status" value="1"/>
</dbReference>
<keyword evidence="9" id="KW-1185">Reference proteome</keyword>
<dbReference type="PANTHER" id="PTHR23514">
    <property type="entry name" value="BYPASS OF STOP CODON PROTEIN 6"/>
    <property type="match status" value="1"/>
</dbReference>
<evidence type="ECO:0000259" key="7">
    <source>
        <dbReference type="PROSITE" id="PS50850"/>
    </source>
</evidence>
<feature type="transmembrane region" description="Helical" evidence="6">
    <location>
        <begin position="413"/>
        <end position="435"/>
    </location>
</feature>
<feature type="transmembrane region" description="Helical" evidence="6">
    <location>
        <begin position="476"/>
        <end position="496"/>
    </location>
</feature>
<feature type="transmembrane region" description="Helical" evidence="6">
    <location>
        <begin position="322"/>
        <end position="347"/>
    </location>
</feature>
<evidence type="ECO:0000256" key="3">
    <source>
        <dbReference type="ARBA" id="ARBA00022989"/>
    </source>
</evidence>
<comment type="subcellular location">
    <subcellularLocation>
        <location evidence="1">Membrane</location>
        <topology evidence="1">Multi-pass membrane protein</topology>
    </subcellularLocation>
</comment>
<reference evidence="8" key="1">
    <citation type="journal article" date="2020" name="Stud. Mycol.">
        <title>101 Dothideomycetes genomes: a test case for predicting lifestyles and emergence of pathogens.</title>
        <authorList>
            <person name="Haridas S."/>
            <person name="Albert R."/>
            <person name="Binder M."/>
            <person name="Bloem J."/>
            <person name="Labutti K."/>
            <person name="Salamov A."/>
            <person name="Andreopoulos B."/>
            <person name="Baker S."/>
            <person name="Barry K."/>
            <person name="Bills G."/>
            <person name="Bluhm B."/>
            <person name="Cannon C."/>
            <person name="Castanera R."/>
            <person name="Culley D."/>
            <person name="Daum C."/>
            <person name="Ezra D."/>
            <person name="Gonzalez J."/>
            <person name="Henrissat B."/>
            <person name="Kuo A."/>
            <person name="Liang C."/>
            <person name="Lipzen A."/>
            <person name="Lutzoni F."/>
            <person name="Magnuson J."/>
            <person name="Mondo S."/>
            <person name="Nolan M."/>
            <person name="Ohm R."/>
            <person name="Pangilinan J."/>
            <person name="Park H.-J."/>
            <person name="Ramirez L."/>
            <person name="Alfaro M."/>
            <person name="Sun H."/>
            <person name="Tritt A."/>
            <person name="Yoshinaga Y."/>
            <person name="Zwiers L.-H."/>
            <person name="Turgeon B."/>
            <person name="Goodwin S."/>
            <person name="Spatafora J."/>
            <person name="Crous P."/>
            <person name="Grigoriev I."/>
        </authorList>
    </citation>
    <scope>NUCLEOTIDE SEQUENCE</scope>
    <source>
        <strain evidence="8">CBS 207.26</strain>
    </source>
</reference>
<gene>
    <name evidence="8" type="ORF">K469DRAFT_741345</name>
</gene>
<feature type="domain" description="Major facilitator superfamily (MFS) profile" evidence="7">
    <location>
        <begin position="107"/>
        <end position="500"/>
    </location>
</feature>
<dbReference type="GO" id="GO:0016020">
    <property type="term" value="C:membrane"/>
    <property type="evidence" value="ECO:0007669"/>
    <property type="project" value="UniProtKB-SubCell"/>
</dbReference>
<feature type="transmembrane region" description="Helical" evidence="6">
    <location>
        <begin position="138"/>
        <end position="160"/>
    </location>
</feature>
<sequence>MSSASFGALFDIQPVSTPVTNPSTVHQKNRSEAPTSIELDQFTFGKRYNGPIESGPQPSGEVPSGVQSPIMPMTPNELEMSRPPSPKRDEAVSLMQSWNDPPMNKWRVLCCCLIYFGNGFNDAAPGALIPYMETHYHIGYAVMSLIFVGNATGFIVAAFFTNTMLHWLGRAKCLIVAELIMLAAYIMLVTTPPYPVVIVAFFLLGYGLATNLALNNVFCANLHPPTAILGAAHGSYGVGGIVAPIIATVMVSKGDIWSRFYFIPLALRVFCISFAGWAFWSYKEDSPNTLLRALERTASRQATGEEAESKLYNLKLALKSRVTIFGALFIFAYQGAEVSISGWVISFLINYRDGDPARVGYVTAGFWAGITLGRFVLTHAAPKIGEKNFVVGLIAGTMAFQLLAWLIPNVIGGAVAVAFLGLLLGPVYPCAQTIFSRLMPRHVQTTSIGFISGAGSSGGAVAPFTTGILAQAAGTYILHPVCIGLYVVMLACWFVLPRVRKRAE</sequence>
<dbReference type="FunFam" id="1.20.1250.20:FF:000286">
    <property type="entry name" value="MFS efflux transporter"/>
    <property type="match status" value="1"/>
</dbReference>
<dbReference type="AlphaFoldDB" id="A0A6A6DNT8"/>
<feature type="transmembrane region" description="Helical" evidence="6">
    <location>
        <begin position="447"/>
        <end position="470"/>
    </location>
</feature>
<feature type="compositionally biased region" description="Polar residues" evidence="5">
    <location>
        <begin position="14"/>
        <end position="26"/>
    </location>
</feature>
<dbReference type="InterPro" id="IPR051788">
    <property type="entry name" value="MFS_Transporter"/>
</dbReference>
<dbReference type="OrthoDB" id="413079at2759"/>
<dbReference type="PANTHER" id="PTHR23514:SF6">
    <property type="entry name" value="MAJOR FACILITATOR SUPERFAMILY (MFS) PROFILE DOMAIN-CONTAINING PROTEIN"/>
    <property type="match status" value="1"/>
</dbReference>
<dbReference type="Proteomes" id="UP000800200">
    <property type="component" value="Unassembled WGS sequence"/>
</dbReference>
<feature type="transmembrane region" description="Helical" evidence="6">
    <location>
        <begin position="194"/>
        <end position="214"/>
    </location>
</feature>
<feature type="transmembrane region" description="Helical" evidence="6">
    <location>
        <begin position="389"/>
        <end position="407"/>
    </location>
</feature>